<reference evidence="2 3" key="1">
    <citation type="submission" date="2019-01" db="EMBL/GenBank/DDBJ databases">
        <title>Sequencing of cultivated peanut Arachis hypogaea provides insights into genome evolution and oil improvement.</title>
        <authorList>
            <person name="Chen X."/>
        </authorList>
    </citation>
    <scope>NUCLEOTIDE SEQUENCE [LARGE SCALE GENOMIC DNA]</scope>
    <source>
        <strain evidence="3">cv. Fuhuasheng</strain>
        <tissue evidence="2">Leaves</tissue>
    </source>
</reference>
<dbReference type="EMBL" id="SDMP01000007">
    <property type="protein sequence ID" value="RYR47885.1"/>
    <property type="molecule type" value="Genomic_DNA"/>
</dbReference>
<proteinExistence type="predicted"/>
<comment type="caution">
    <text evidence="2">The sequence shown here is derived from an EMBL/GenBank/DDBJ whole genome shotgun (WGS) entry which is preliminary data.</text>
</comment>
<evidence type="ECO:0000256" key="1">
    <source>
        <dbReference type="SAM" id="MobiDB-lite"/>
    </source>
</evidence>
<gene>
    <name evidence="2" type="ORF">Ahy_A07g033867</name>
</gene>
<name>A0A445CAB5_ARAHY</name>
<evidence type="ECO:0000313" key="3">
    <source>
        <dbReference type="Proteomes" id="UP000289738"/>
    </source>
</evidence>
<feature type="region of interest" description="Disordered" evidence="1">
    <location>
        <begin position="125"/>
        <end position="186"/>
    </location>
</feature>
<dbReference type="Proteomes" id="UP000289738">
    <property type="component" value="Chromosome A07"/>
</dbReference>
<evidence type="ECO:0000313" key="2">
    <source>
        <dbReference type="EMBL" id="RYR47885.1"/>
    </source>
</evidence>
<feature type="compositionally biased region" description="Acidic residues" evidence="1">
    <location>
        <begin position="132"/>
        <end position="156"/>
    </location>
</feature>
<keyword evidence="3" id="KW-1185">Reference proteome</keyword>
<organism evidence="2 3">
    <name type="scientific">Arachis hypogaea</name>
    <name type="common">Peanut</name>
    <dbReference type="NCBI Taxonomy" id="3818"/>
    <lineage>
        <taxon>Eukaryota</taxon>
        <taxon>Viridiplantae</taxon>
        <taxon>Streptophyta</taxon>
        <taxon>Embryophyta</taxon>
        <taxon>Tracheophyta</taxon>
        <taxon>Spermatophyta</taxon>
        <taxon>Magnoliopsida</taxon>
        <taxon>eudicotyledons</taxon>
        <taxon>Gunneridae</taxon>
        <taxon>Pentapetalae</taxon>
        <taxon>rosids</taxon>
        <taxon>fabids</taxon>
        <taxon>Fabales</taxon>
        <taxon>Fabaceae</taxon>
        <taxon>Papilionoideae</taxon>
        <taxon>50 kb inversion clade</taxon>
        <taxon>dalbergioids sensu lato</taxon>
        <taxon>Dalbergieae</taxon>
        <taxon>Pterocarpus clade</taxon>
        <taxon>Arachis</taxon>
    </lineage>
</organism>
<sequence length="186" mass="20023">MRSGIKFTDKDPLSYDSFVKDNDKDFQVLFHCGHQFSEVRTHELLAKLVDVVYSSAGSNLNPQYSIMLTTFSSMPLGALSSVPVIPPEVIFVASPSFAADLYCTCGREVDGTPIIVPVFEERGAPNGVEDVLRDDDDDDDDDVEPTTIADDSDDDITMSIPTGGGGASSSADSNVSMASLSHLYSR</sequence>
<dbReference type="AlphaFoldDB" id="A0A445CAB5"/>
<feature type="compositionally biased region" description="Low complexity" evidence="1">
    <location>
        <begin position="168"/>
        <end position="186"/>
    </location>
</feature>
<accession>A0A445CAB5</accession>
<protein>
    <submittedName>
        <fullName evidence="2">Uncharacterized protein</fullName>
    </submittedName>
</protein>